<dbReference type="PROSITE" id="PS50835">
    <property type="entry name" value="IG_LIKE"/>
    <property type="match status" value="2"/>
</dbReference>
<evidence type="ECO:0000313" key="6">
    <source>
        <dbReference type="Proteomes" id="UP000796761"/>
    </source>
</evidence>
<dbReference type="Pfam" id="PF13927">
    <property type="entry name" value="Ig_3"/>
    <property type="match status" value="1"/>
</dbReference>
<dbReference type="PANTHER" id="PTHR11481:SF60">
    <property type="entry name" value="IG-LIKE DOMAIN-CONTAINING PROTEIN"/>
    <property type="match status" value="1"/>
</dbReference>
<dbReference type="Gene3D" id="3.30.70.270">
    <property type="match status" value="1"/>
</dbReference>
<dbReference type="AlphaFoldDB" id="A0A8K1FXK1"/>
<comment type="caution">
    <text evidence="5">The sequence shown here is derived from an EMBL/GenBank/DDBJ whole genome shotgun (WGS) entry which is preliminary data.</text>
</comment>
<accession>A0A8K1FXK1</accession>
<dbReference type="GO" id="GO:0007166">
    <property type="term" value="P:cell surface receptor signaling pathway"/>
    <property type="evidence" value="ECO:0007669"/>
    <property type="project" value="TreeGrafter"/>
</dbReference>
<dbReference type="InterPro" id="IPR007110">
    <property type="entry name" value="Ig-like_dom"/>
</dbReference>
<gene>
    <name evidence="5" type="ORF">HGM15179_019477</name>
</gene>
<evidence type="ECO:0000313" key="5">
    <source>
        <dbReference type="EMBL" id="TRZ07627.1"/>
    </source>
</evidence>
<dbReference type="GO" id="GO:0006259">
    <property type="term" value="P:DNA metabolic process"/>
    <property type="evidence" value="ECO:0007669"/>
    <property type="project" value="UniProtKB-ARBA"/>
</dbReference>
<proteinExistence type="predicted"/>
<feature type="domain" description="Ig-like" evidence="4">
    <location>
        <begin position="374"/>
        <end position="458"/>
    </location>
</feature>
<dbReference type="Proteomes" id="UP000796761">
    <property type="component" value="Unassembled WGS sequence"/>
</dbReference>
<evidence type="ECO:0000256" key="2">
    <source>
        <dbReference type="ARBA" id="ARBA00023157"/>
    </source>
</evidence>
<dbReference type="Gene3D" id="3.30.420.10">
    <property type="entry name" value="Ribonuclease H-like superfamily/Ribonuclease H"/>
    <property type="match status" value="1"/>
</dbReference>
<dbReference type="InterPro" id="IPR050488">
    <property type="entry name" value="Ig_Fc_receptor"/>
</dbReference>
<evidence type="ECO:0000256" key="3">
    <source>
        <dbReference type="SAM" id="MobiDB-lite"/>
    </source>
</evidence>
<name>A0A8K1FXK1_9PASS</name>
<feature type="region of interest" description="Disordered" evidence="3">
    <location>
        <begin position="473"/>
        <end position="529"/>
    </location>
</feature>
<dbReference type="Gene3D" id="2.60.40.10">
    <property type="entry name" value="Immunoglobulins"/>
    <property type="match status" value="2"/>
</dbReference>
<dbReference type="GO" id="GO:0004888">
    <property type="term" value="F:transmembrane signaling receptor activity"/>
    <property type="evidence" value="ECO:0007669"/>
    <property type="project" value="TreeGrafter"/>
</dbReference>
<dbReference type="GO" id="GO:0009897">
    <property type="term" value="C:external side of plasma membrane"/>
    <property type="evidence" value="ECO:0007669"/>
    <property type="project" value="TreeGrafter"/>
</dbReference>
<dbReference type="CDD" id="cd00096">
    <property type="entry name" value="Ig"/>
    <property type="match status" value="1"/>
</dbReference>
<dbReference type="SMART" id="SM00409">
    <property type="entry name" value="IG"/>
    <property type="match status" value="1"/>
</dbReference>
<dbReference type="InterPro" id="IPR003598">
    <property type="entry name" value="Ig_sub2"/>
</dbReference>
<dbReference type="InterPro" id="IPR036397">
    <property type="entry name" value="RNaseH_sf"/>
</dbReference>
<dbReference type="GO" id="GO:0006955">
    <property type="term" value="P:immune response"/>
    <property type="evidence" value="ECO:0007669"/>
    <property type="project" value="TreeGrafter"/>
</dbReference>
<evidence type="ECO:0000259" key="4">
    <source>
        <dbReference type="PROSITE" id="PS50835"/>
    </source>
</evidence>
<dbReference type="EMBL" id="SWJQ01001695">
    <property type="protein sequence ID" value="TRZ07627.1"/>
    <property type="molecule type" value="Genomic_DNA"/>
</dbReference>
<dbReference type="InterPro" id="IPR043128">
    <property type="entry name" value="Rev_trsase/Diguanyl_cyclase"/>
</dbReference>
<organism evidence="5 6">
    <name type="scientific">Zosterops borbonicus</name>
    <dbReference type="NCBI Taxonomy" id="364589"/>
    <lineage>
        <taxon>Eukaryota</taxon>
        <taxon>Metazoa</taxon>
        <taxon>Chordata</taxon>
        <taxon>Craniata</taxon>
        <taxon>Vertebrata</taxon>
        <taxon>Euteleostomi</taxon>
        <taxon>Archelosauria</taxon>
        <taxon>Archosauria</taxon>
        <taxon>Dinosauria</taxon>
        <taxon>Saurischia</taxon>
        <taxon>Theropoda</taxon>
        <taxon>Coelurosauria</taxon>
        <taxon>Aves</taxon>
        <taxon>Neognathae</taxon>
        <taxon>Neoaves</taxon>
        <taxon>Telluraves</taxon>
        <taxon>Australaves</taxon>
        <taxon>Passeriformes</taxon>
        <taxon>Sylvioidea</taxon>
        <taxon>Zosteropidae</taxon>
        <taxon>Zosterops</taxon>
    </lineage>
</organism>
<keyword evidence="2" id="KW-1015">Disulfide bond</keyword>
<dbReference type="InterPro" id="IPR003599">
    <property type="entry name" value="Ig_sub"/>
</dbReference>
<dbReference type="InterPro" id="IPR036179">
    <property type="entry name" value="Ig-like_dom_sf"/>
</dbReference>
<dbReference type="PANTHER" id="PTHR11481">
    <property type="entry name" value="IMMUNOGLOBULIN FC RECEPTOR"/>
    <property type="match status" value="1"/>
</dbReference>
<dbReference type="SUPFAM" id="SSF48726">
    <property type="entry name" value="Immunoglobulin"/>
    <property type="match status" value="2"/>
</dbReference>
<dbReference type="InterPro" id="IPR043502">
    <property type="entry name" value="DNA/RNA_pol_sf"/>
</dbReference>
<keyword evidence="6" id="KW-1185">Reference proteome</keyword>
<dbReference type="SMART" id="SM00408">
    <property type="entry name" value="IGc2"/>
    <property type="match status" value="1"/>
</dbReference>
<dbReference type="InterPro" id="IPR013783">
    <property type="entry name" value="Ig-like_fold"/>
</dbReference>
<keyword evidence="1" id="KW-0732">Signal</keyword>
<feature type="domain" description="Ig-like" evidence="4">
    <location>
        <begin position="278"/>
        <end position="357"/>
    </location>
</feature>
<evidence type="ECO:0000256" key="1">
    <source>
        <dbReference type="ARBA" id="ARBA00022729"/>
    </source>
</evidence>
<dbReference type="SUPFAM" id="SSF56672">
    <property type="entry name" value="DNA/RNA polymerases"/>
    <property type="match status" value="1"/>
</dbReference>
<sequence>MVRQAAIELAGPKEEDIRASIIALLNFLGDKGLKVSKSKLQFAEPEVKYLGHWLTKGKKKLDPERIAEAIVAVALLVEEPKNITFGAPLVVYTPHNVRSILQQKADKWLTDARLLKYEAILIHSHDLELRTTAAQNPAQFLFDEALEEPTHNCAEVVELRAKIRPDLEEEELEEGEKWFVDGSARVIEGKRKSGYAIVDGIYELAKQEVQGCMICQRIIRARLRQTLLGGHFLAYRPFERIQIDFTELPKNWASVAQHRFFSKWNKATLLTPFKIEQPNRCAMSATETESVTKSKGAQTTQLLVEPPWRPAVPWDQVTLTCQGLGTAGASTWYKDGQRWRQKGLYNFTVTENGNYMCDCPANGLSHPITTLNGPVADATITPSPPAHQVHVGDPVTLHCSAQVGSAPVTFTWLHNGQDVARGPVLELGDVSVGHSGTYQCVATYQLGEDRHRVFHELSPELELEVTPDSPWVTAARKPQDRSPQLVSLSGPRQVSPGPAAPRDPQVTNVELLGPYEGQHDPSDIYENVL</sequence>
<protein>
    <recommendedName>
        <fullName evidence="4">Ig-like domain-containing protein</fullName>
    </recommendedName>
</protein>
<dbReference type="OrthoDB" id="6250964at2759"/>
<dbReference type="GO" id="GO:0003676">
    <property type="term" value="F:nucleic acid binding"/>
    <property type="evidence" value="ECO:0007669"/>
    <property type="project" value="InterPro"/>
</dbReference>
<feature type="compositionally biased region" description="Polar residues" evidence="3">
    <location>
        <begin position="481"/>
        <end position="492"/>
    </location>
</feature>
<reference evidence="5" key="1">
    <citation type="submission" date="2019-04" db="EMBL/GenBank/DDBJ databases">
        <title>Genome assembly of Zosterops borbonicus 15179.</title>
        <authorList>
            <person name="Leroy T."/>
            <person name="Anselmetti Y."/>
            <person name="Tilak M.-K."/>
            <person name="Nabholz B."/>
        </authorList>
    </citation>
    <scope>NUCLEOTIDE SEQUENCE</scope>
    <source>
        <strain evidence="5">HGM_15179</strain>
        <tissue evidence="5">Muscle</tissue>
    </source>
</reference>